<evidence type="ECO:0000313" key="5">
    <source>
        <dbReference type="Proteomes" id="UP000596742"/>
    </source>
</evidence>
<name>A0A8B6D7F3_MYTGA</name>
<keyword evidence="1" id="KW-0175">Coiled coil</keyword>
<sequence length="483" mass="56593">MTGPVLILSIVLTNRREDIAHGGRPEMDSSEEENQHGESKQYMFDKEYKCGLDGSEENDDDINKTSDWVSPKTNKKNSCCSCIKKQRWNCLIVFFAISLSSFLVSIGFVIYLMFQFQDLSLEFAVLRNNSLHNRLQIKKSEEEVERLFVGHEKHSEHINSMDITLKNYTVIFNENIGKLQVNVSDLTKLYENQVKIQRDIQKLIETNNRNTRMKLGKLDTRDIMVQKQIDEIVRTQKTFQQKLSDFLMAGSNEQINTQKTNHKDHDDDIGNTSDWVSQKSKQQKSCCCSRWKLVIIFLVILTSLCLGSIGFGVYLMLRFQDLSVELERAVLRNNSLQNRFQIEKSEEEVERLFDGHEKHNDKINNMTIKTKIKHRPEQYHYNFPFLVLKNYTVIFNEIIGKLQVKVSDLTKLYENQVKIQRDIQTLIETNNRNTRLKIDEIVRTQNSFQHKLSNILIAGIKRTMIYLISILKMIKQLCRMNFI</sequence>
<accession>A0A8B6D7F3</accession>
<evidence type="ECO:0000313" key="4">
    <source>
        <dbReference type="EMBL" id="VDI16328.1"/>
    </source>
</evidence>
<dbReference type="OrthoDB" id="6129423at2759"/>
<dbReference type="EMBL" id="UYJE01003077">
    <property type="protein sequence ID" value="VDI16328.1"/>
    <property type="molecule type" value="Genomic_DNA"/>
</dbReference>
<dbReference type="AlphaFoldDB" id="A0A8B6D7F3"/>
<feature type="transmembrane region" description="Helical" evidence="3">
    <location>
        <begin position="293"/>
        <end position="317"/>
    </location>
</feature>
<gene>
    <name evidence="4" type="ORF">MGAL_10B059890</name>
</gene>
<keyword evidence="3" id="KW-0472">Membrane</keyword>
<comment type="caution">
    <text evidence="4">The sequence shown here is derived from an EMBL/GenBank/DDBJ whole genome shotgun (WGS) entry which is preliminary data.</text>
</comment>
<protein>
    <submittedName>
        <fullName evidence="4">Uncharacterized protein</fullName>
    </submittedName>
</protein>
<evidence type="ECO:0000256" key="3">
    <source>
        <dbReference type="SAM" id="Phobius"/>
    </source>
</evidence>
<dbReference type="Proteomes" id="UP000596742">
    <property type="component" value="Unassembled WGS sequence"/>
</dbReference>
<feature type="transmembrane region" description="Helical" evidence="3">
    <location>
        <begin position="91"/>
        <end position="114"/>
    </location>
</feature>
<keyword evidence="3" id="KW-1133">Transmembrane helix</keyword>
<proteinExistence type="predicted"/>
<reference evidence="4" key="1">
    <citation type="submission" date="2018-11" db="EMBL/GenBank/DDBJ databases">
        <authorList>
            <person name="Alioto T."/>
            <person name="Alioto T."/>
        </authorList>
    </citation>
    <scope>NUCLEOTIDE SEQUENCE</scope>
</reference>
<evidence type="ECO:0000256" key="2">
    <source>
        <dbReference type="SAM" id="MobiDB-lite"/>
    </source>
</evidence>
<organism evidence="4 5">
    <name type="scientific">Mytilus galloprovincialis</name>
    <name type="common">Mediterranean mussel</name>
    <dbReference type="NCBI Taxonomy" id="29158"/>
    <lineage>
        <taxon>Eukaryota</taxon>
        <taxon>Metazoa</taxon>
        <taxon>Spiralia</taxon>
        <taxon>Lophotrochozoa</taxon>
        <taxon>Mollusca</taxon>
        <taxon>Bivalvia</taxon>
        <taxon>Autobranchia</taxon>
        <taxon>Pteriomorphia</taxon>
        <taxon>Mytilida</taxon>
        <taxon>Mytiloidea</taxon>
        <taxon>Mytilidae</taxon>
        <taxon>Mytilinae</taxon>
        <taxon>Mytilus</taxon>
    </lineage>
</organism>
<evidence type="ECO:0000256" key="1">
    <source>
        <dbReference type="SAM" id="Coils"/>
    </source>
</evidence>
<keyword evidence="5" id="KW-1185">Reference proteome</keyword>
<keyword evidence="3" id="KW-0812">Transmembrane</keyword>
<feature type="region of interest" description="Disordered" evidence="2">
    <location>
        <begin position="19"/>
        <end position="42"/>
    </location>
</feature>
<feature type="coiled-coil region" evidence="1">
    <location>
        <begin position="319"/>
        <end position="362"/>
    </location>
</feature>